<dbReference type="OrthoDB" id="9794155at2"/>
<evidence type="ECO:0000313" key="3">
    <source>
        <dbReference type="EMBL" id="EGL39762.1"/>
    </source>
</evidence>
<organism evidence="2 4">
    <name type="scientific">Megasphaera lornae</name>
    <dbReference type="NCBI Taxonomy" id="1000568"/>
    <lineage>
        <taxon>Bacteria</taxon>
        <taxon>Bacillati</taxon>
        <taxon>Bacillota</taxon>
        <taxon>Negativicutes</taxon>
        <taxon>Veillonellales</taxon>
        <taxon>Veillonellaceae</taxon>
        <taxon>Megasphaera</taxon>
    </lineage>
</organism>
<reference evidence="4" key="1">
    <citation type="submission" date="2009-12" db="EMBL/GenBank/DDBJ databases">
        <title>Sequence of Clostridiales genomosp. BVAB3 str. UPII9-5.</title>
        <authorList>
            <person name="Madupu R."/>
            <person name="Durkin A.S."/>
            <person name="Torralba M."/>
            <person name="Methe B."/>
            <person name="Sutton G.G."/>
            <person name="Strausberg R.L."/>
            <person name="Nelson K.E."/>
        </authorList>
    </citation>
    <scope>NUCLEOTIDE SEQUENCE [LARGE SCALE GENOMIC DNA]</scope>
    <source>
        <strain evidence="4">28L</strain>
    </source>
</reference>
<reference evidence="2" key="2">
    <citation type="submission" date="2009-12" db="EMBL/GenBank/DDBJ databases">
        <authorList>
            <person name="Madupu R."/>
            <person name="Durkin A.S."/>
            <person name="Torralba M."/>
            <person name="Methe B."/>
            <person name="Sutton G.G."/>
            <person name="Strausberg R.L."/>
            <person name="Nelson K.E."/>
        </authorList>
    </citation>
    <scope>NUCLEOTIDE SEQUENCE</scope>
    <source>
        <strain evidence="2">28L</strain>
    </source>
</reference>
<dbReference type="RefSeq" id="WP_007391367.1">
    <property type="nucleotide sequence ID" value="NZ_ADGP01000019.1"/>
</dbReference>
<evidence type="ECO:0000313" key="4">
    <source>
        <dbReference type="Proteomes" id="UP000003242"/>
    </source>
</evidence>
<evidence type="ECO:0000256" key="1">
    <source>
        <dbReference type="PROSITE-ProRule" id="PRU01282"/>
    </source>
</evidence>
<dbReference type="Proteomes" id="UP000004018">
    <property type="component" value="Unassembled WGS sequence"/>
</dbReference>
<dbReference type="AlphaFoldDB" id="D3LUW3"/>
<dbReference type="Pfam" id="PF03960">
    <property type="entry name" value="ArsC"/>
    <property type="match status" value="1"/>
</dbReference>
<evidence type="ECO:0000313" key="2">
    <source>
        <dbReference type="EMBL" id="EFD94112.1"/>
    </source>
</evidence>
<comment type="similarity">
    <text evidence="1">Belongs to the ArsC family.</text>
</comment>
<dbReference type="Gene3D" id="3.40.30.10">
    <property type="entry name" value="Glutaredoxin"/>
    <property type="match status" value="1"/>
</dbReference>
<dbReference type="EMBL" id="AFIJ01000033">
    <property type="protein sequence ID" value="EGL39762.1"/>
    <property type="molecule type" value="Genomic_DNA"/>
</dbReference>
<proteinExistence type="inferred from homology"/>
<comment type="caution">
    <text evidence="2">The sequence shown here is derived from an EMBL/GenBank/DDBJ whole genome shotgun (WGS) entry which is preliminary data.</text>
</comment>
<accession>D3LUW3</accession>
<dbReference type="EMBL" id="ADGP01000019">
    <property type="protein sequence ID" value="EFD94112.1"/>
    <property type="molecule type" value="Genomic_DNA"/>
</dbReference>
<reference evidence="3 5" key="3">
    <citation type="submission" date="2011-04" db="EMBL/GenBank/DDBJ databases">
        <authorList>
            <person name="Harkins D.M."/>
            <person name="Madupu R."/>
            <person name="Durkin A.S."/>
            <person name="Torralba M."/>
            <person name="Methe B."/>
            <person name="Sutton G.G."/>
            <person name="Nelson K.E."/>
        </authorList>
    </citation>
    <scope>NUCLEOTIDE SEQUENCE [LARGE SCALE GENOMIC DNA]</scope>
    <source>
        <strain evidence="3 5">UPII 199-6</strain>
    </source>
</reference>
<dbReference type="eggNOG" id="COG1393">
    <property type="taxonomic scope" value="Bacteria"/>
</dbReference>
<dbReference type="STRING" id="699218.HMPREF0889_1662"/>
<protein>
    <submittedName>
        <fullName evidence="2">ArsC family protein</fullName>
    </submittedName>
</protein>
<name>D3LUW3_9FIRM</name>
<dbReference type="SUPFAM" id="SSF52833">
    <property type="entry name" value="Thioredoxin-like"/>
    <property type="match status" value="1"/>
</dbReference>
<dbReference type="InterPro" id="IPR006660">
    <property type="entry name" value="Arsenate_reductase-like"/>
</dbReference>
<keyword evidence="5" id="KW-1185">Reference proteome</keyword>
<gene>
    <name evidence="2" type="ORF">HMPREF0889_1662</name>
    <name evidence="3" type="ORF">HMPREF1039_0985</name>
</gene>
<dbReference type="InterPro" id="IPR036249">
    <property type="entry name" value="Thioredoxin-like_sf"/>
</dbReference>
<dbReference type="Proteomes" id="UP000003242">
    <property type="component" value="Unassembled WGS sequence"/>
</dbReference>
<dbReference type="PANTHER" id="PTHR30041:SF8">
    <property type="entry name" value="PROTEIN YFFB"/>
    <property type="match status" value="1"/>
</dbReference>
<dbReference type="PROSITE" id="PS51353">
    <property type="entry name" value="ARSC"/>
    <property type="match status" value="1"/>
</dbReference>
<sequence>MIFICYKKCSTCRGIQKILEEKRLHYSLREIDKEVPTAAELADWQQRSGLPLKRFFNTSGRIYRELHIKEKLPQMTEAEQLALLASDGMLIKRPILLAGREVYVGGDVKKYLENR</sequence>
<dbReference type="PANTHER" id="PTHR30041">
    <property type="entry name" value="ARSENATE REDUCTASE"/>
    <property type="match status" value="1"/>
</dbReference>
<evidence type="ECO:0000313" key="5">
    <source>
        <dbReference type="Proteomes" id="UP000004018"/>
    </source>
</evidence>